<keyword evidence="2 6" id="KW-0378">Hydrolase</keyword>
<dbReference type="InterPro" id="IPR003833">
    <property type="entry name" value="CT_C_D"/>
</dbReference>
<dbReference type="InterPro" id="IPR010016">
    <property type="entry name" value="PxpB"/>
</dbReference>
<reference evidence="6 7" key="1">
    <citation type="journal article" date="2019" name="Phytopathology">
        <title>A Novel Group of Rhizobium tumorigenes-Like Agrobacteria Associated with Crown Gall Disease of Rhododendron and Blueberry.</title>
        <authorList>
            <person name="Kuzmanovic N."/>
            <person name="Behrens P."/>
            <person name="Idczak E."/>
            <person name="Wagner S."/>
            <person name="Gotz M."/>
            <person name="Sproer C."/>
            <person name="Bunk B."/>
            <person name="Overmann J."/>
            <person name="Smalla K."/>
        </authorList>
    </citation>
    <scope>NUCLEOTIDE SEQUENCE [LARGE SCALE GENOMIC DNA]</scope>
    <source>
        <strain evidence="7">rho-6.2</strain>
    </source>
</reference>
<dbReference type="EC" id="3.5.2.9" evidence="6"/>
<dbReference type="SMART" id="SM00797">
    <property type="entry name" value="AHS2"/>
    <property type="match status" value="1"/>
</dbReference>
<evidence type="ECO:0000313" key="6">
    <source>
        <dbReference type="EMBL" id="WFS25784.1"/>
    </source>
</evidence>
<dbReference type="EMBL" id="CP117268">
    <property type="protein sequence ID" value="WFS25784.1"/>
    <property type="molecule type" value="Genomic_DNA"/>
</dbReference>
<feature type="domain" description="Carboxyltransferase" evidence="5">
    <location>
        <begin position="250"/>
        <end position="533"/>
    </location>
</feature>
<evidence type="ECO:0000259" key="5">
    <source>
        <dbReference type="SMART" id="SM00797"/>
    </source>
</evidence>
<dbReference type="RefSeq" id="WP_202617184.1">
    <property type="nucleotide sequence ID" value="NZ_CP117268.1"/>
</dbReference>
<name>A0ABY8IPX9_9HYPH</name>
<evidence type="ECO:0000313" key="7">
    <source>
        <dbReference type="Proteomes" id="UP000318939"/>
    </source>
</evidence>
<keyword evidence="3" id="KW-0067">ATP-binding</keyword>
<dbReference type="SUPFAM" id="SSF160467">
    <property type="entry name" value="PH0987 N-terminal domain-like"/>
    <property type="match status" value="1"/>
</dbReference>
<feature type="domain" description="Carboxyltransferase" evidence="4">
    <location>
        <begin position="1"/>
        <end position="186"/>
    </location>
</feature>
<dbReference type="Pfam" id="PF02626">
    <property type="entry name" value="CT_A_B"/>
    <property type="match status" value="1"/>
</dbReference>
<dbReference type="Gene3D" id="2.40.100.10">
    <property type="entry name" value="Cyclophilin-like"/>
    <property type="match status" value="2"/>
</dbReference>
<dbReference type="Gene3D" id="3.30.1360.40">
    <property type="match status" value="1"/>
</dbReference>
<gene>
    <name evidence="6" type="primary">pxpB</name>
    <name evidence="6" type="ORF">PR018_19715</name>
</gene>
<geneLocation type="plasmid" evidence="6 7">
    <name>unnamed1</name>
</geneLocation>
<dbReference type="InterPro" id="IPR029000">
    <property type="entry name" value="Cyclophilin-like_dom_sf"/>
</dbReference>
<accession>A0ABY8IPX9</accession>
<organism evidence="6 7">
    <name type="scientific">Rhizobium rhododendri</name>
    <dbReference type="NCBI Taxonomy" id="2506430"/>
    <lineage>
        <taxon>Bacteria</taxon>
        <taxon>Pseudomonadati</taxon>
        <taxon>Pseudomonadota</taxon>
        <taxon>Alphaproteobacteria</taxon>
        <taxon>Hyphomicrobiales</taxon>
        <taxon>Rhizobiaceae</taxon>
        <taxon>Rhizobium/Agrobacterium group</taxon>
        <taxon>Rhizobium</taxon>
    </lineage>
</organism>
<dbReference type="InterPro" id="IPR052708">
    <property type="entry name" value="PxpC"/>
</dbReference>
<evidence type="ECO:0000256" key="2">
    <source>
        <dbReference type="ARBA" id="ARBA00022801"/>
    </source>
</evidence>
<dbReference type="Pfam" id="PF02682">
    <property type="entry name" value="CT_C_D"/>
    <property type="match status" value="1"/>
</dbReference>
<dbReference type="Proteomes" id="UP000318939">
    <property type="component" value="Plasmid unnamed1"/>
</dbReference>
<sequence>MRADCVLVELVDLEAALDLYDALLRRNLLGIRELIPAARTLMIEFDPSVLSTAMLNAAIADLDLSRTGPALGPLLEIPVCYEGEDLPEVAALLGMTPQEVVRLHTGHDYLVAFTGFAPGFAYLTQGDERLSVPRRQSPRTLVPAGSVGLAGAFSGVYPKASPGGWQLIGRTPLDMFDIAREPVSLLQPGQRVRFCDMATDHAYTIQTRSSGPSFATRPATVPTDGQTAIEIVSVGLPVLFQDLGRSGLVHQGIGRSGAADRKSFAAANRLVGNPDNTVALEIPLGGLSFRMHGQGVMAMTGAQARVSVATAEGAAIEAPHHCAFAVEDGDLVTLGIATSGMRSYLAIRGGFYVAPVLKSCATDMLAQIGPEPLRVGEFISISNVQAGSHSAVALLQEPEFAMPRAGETVRLDVVLGPRTDWFTPDAIESFLAQDWTVSLQSSRVGMRLEGDALERSIVKELPSEATIRGAIQVPASGQPVLFLVDHPLTGGYPVIANIAGHHLDLAGQIPVGTRIRFVASAPFATQPIAGRQQ</sequence>
<dbReference type="PANTHER" id="PTHR43309">
    <property type="entry name" value="5-OXOPROLINASE SUBUNIT C"/>
    <property type="match status" value="1"/>
</dbReference>
<keyword evidence="1" id="KW-0547">Nucleotide-binding</keyword>
<dbReference type="PANTHER" id="PTHR43309:SF3">
    <property type="entry name" value="5-OXOPROLINASE SUBUNIT C"/>
    <property type="match status" value="1"/>
</dbReference>
<dbReference type="NCBIfam" id="TIGR00724">
    <property type="entry name" value="urea_amlyse_rel"/>
    <property type="match status" value="1"/>
</dbReference>
<proteinExistence type="predicted"/>
<evidence type="ECO:0000256" key="1">
    <source>
        <dbReference type="ARBA" id="ARBA00022741"/>
    </source>
</evidence>
<keyword evidence="7" id="KW-1185">Reference proteome</keyword>
<reference evidence="6 7" key="2">
    <citation type="journal article" date="2023" name="MicrobiologyOpen">
        <title>Genomics of the tumorigenes clade of the family Rhizobiaceae and description of Rhizobium rhododendri sp. nov.</title>
        <authorList>
            <person name="Kuzmanovic N."/>
            <person name="diCenzo G.C."/>
            <person name="Bunk B."/>
            <person name="Sproeer C."/>
            <person name="Fruehling A."/>
            <person name="Neumann-Schaal M."/>
            <person name="Overmann J."/>
            <person name="Smalla K."/>
        </authorList>
    </citation>
    <scope>NUCLEOTIDE SEQUENCE [LARGE SCALE GENOMIC DNA]</scope>
    <source>
        <strain evidence="7">rho-6.2</strain>
        <plasmid evidence="6 7">unnamed1</plasmid>
    </source>
</reference>
<evidence type="ECO:0000259" key="4">
    <source>
        <dbReference type="SMART" id="SM00796"/>
    </source>
</evidence>
<dbReference type="GO" id="GO:0017168">
    <property type="term" value="F:5-oxoprolinase (ATP-hydrolyzing) activity"/>
    <property type="evidence" value="ECO:0007669"/>
    <property type="project" value="UniProtKB-EC"/>
</dbReference>
<dbReference type="NCBIfam" id="TIGR00370">
    <property type="entry name" value="5-oxoprolinase subunit PxpB"/>
    <property type="match status" value="1"/>
</dbReference>
<dbReference type="SMART" id="SM00796">
    <property type="entry name" value="AHS1"/>
    <property type="match status" value="1"/>
</dbReference>
<protein>
    <submittedName>
        <fullName evidence="6">5-oxoprolinase subunit PxpB</fullName>
        <ecNumber evidence="6">3.5.2.9</ecNumber>
    </submittedName>
</protein>
<keyword evidence="6" id="KW-0614">Plasmid</keyword>
<evidence type="ECO:0000256" key="3">
    <source>
        <dbReference type="ARBA" id="ARBA00022840"/>
    </source>
</evidence>
<dbReference type="SUPFAM" id="SSF50891">
    <property type="entry name" value="Cyclophilin-like"/>
    <property type="match status" value="2"/>
</dbReference>
<dbReference type="InterPro" id="IPR003778">
    <property type="entry name" value="CT_A_B"/>
</dbReference>